<dbReference type="PROSITE" id="PS51462">
    <property type="entry name" value="NUDIX"/>
    <property type="match status" value="1"/>
</dbReference>
<dbReference type="Proteomes" id="UP000824988">
    <property type="component" value="Chromosome"/>
</dbReference>
<dbReference type="PROSITE" id="PS00893">
    <property type="entry name" value="NUDIX_BOX"/>
    <property type="match status" value="1"/>
</dbReference>
<feature type="domain" description="Nudix hydrolase" evidence="2">
    <location>
        <begin position="36"/>
        <end position="159"/>
    </location>
</feature>
<organism evidence="3 4">
    <name type="scientific">Methylogaea oryzae</name>
    <dbReference type="NCBI Taxonomy" id="1295382"/>
    <lineage>
        <taxon>Bacteria</taxon>
        <taxon>Pseudomonadati</taxon>
        <taxon>Pseudomonadota</taxon>
        <taxon>Gammaproteobacteria</taxon>
        <taxon>Methylococcales</taxon>
        <taxon>Methylococcaceae</taxon>
        <taxon>Methylogaea</taxon>
    </lineage>
</organism>
<dbReference type="KEGG" id="moz:MoryE10_35050"/>
<dbReference type="InterPro" id="IPR029401">
    <property type="entry name" value="Nudix_N"/>
</dbReference>
<dbReference type="PANTHER" id="PTHR43222">
    <property type="entry name" value="NUDIX HYDROLASE 23"/>
    <property type="match status" value="1"/>
</dbReference>
<comment type="cofactor">
    <cofactor evidence="1">
        <name>Mg(2+)</name>
        <dbReference type="ChEBI" id="CHEBI:18420"/>
    </cofactor>
</comment>
<accession>A0A8D5ALJ5</accession>
<sequence length="182" mass="20892">MNYCSHCGAPVHYAIPDGDNRERHICTACDTIHYLNPKIVAGCIPVWEDKLLLCRRAIEPRHGLWTLPAGFMEQGETLSDAARRETREEANAEVELDELHTVITLPHVSHVQMLFRARLTAPVFSPGVETLETQLFREEEIPWDELAFETMRRTLRHFFADRRRGLFQLHVEDIPQAPPKGG</sequence>
<dbReference type="Pfam" id="PF00293">
    <property type="entry name" value="NUDIX"/>
    <property type="match status" value="1"/>
</dbReference>
<gene>
    <name evidence="3" type="ORF">MoryE10_35050</name>
</gene>
<reference evidence="3" key="1">
    <citation type="submission" date="2019-06" db="EMBL/GenBank/DDBJ databases">
        <title>Complete genome sequence of Methylogaea oryzae strain JCM16910.</title>
        <authorList>
            <person name="Asakawa S."/>
        </authorList>
    </citation>
    <scope>NUCLEOTIDE SEQUENCE</scope>
    <source>
        <strain evidence="3">E10</strain>
    </source>
</reference>
<keyword evidence="4" id="KW-1185">Reference proteome</keyword>
<dbReference type="CDD" id="cd04511">
    <property type="entry name" value="NUDIX_Hydrolase"/>
    <property type="match status" value="1"/>
</dbReference>
<dbReference type="GO" id="GO:0016787">
    <property type="term" value="F:hydrolase activity"/>
    <property type="evidence" value="ECO:0007669"/>
    <property type="project" value="InterPro"/>
</dbReference>
<evidence type="ECO:0000259" key="2">
    <source>
        <dbReference type="PROSITE" id="PS51462"/>
    </source>
</evidence>
<evidence type="ECO:0000313" key="4">
    <source>
        <dbReference type="Proteomes" id="UP000824988"/>
    </source>
</evidence>
<name>A0A8D5ALJ5_9GAMM</name>
<dbReference type="InterPro" id="IPR020084">
    <property type="entry name" value="NUDIX_hydrolase_CS"/>
</dbReference>
<dbReference type="InterPro" id="IPR000086">
    <property type="entry name" value="NUDIX_hydrolase_dom"/>
</dbReference>
<dbReference type="RefSeq" id="WP_221047823.1">
    <property type="nucleotide sequence ID" value="NZ_AP019782.1"/>
</dbReference>
<dbReference type="AlphaFoldDB" id="A0A8D5ALJ5"/>
<protein>
    <submittedName>
        <fullName evidence="3">ADP-ribose pyrophosphatase</fullName>
    </submittedName>
</protein>
<dbReference type="EMBL" id="AP019782">
    <property type="protein sequence ID" value="BBL72899.1"/>
    <property type="molecule type" value="Genomic_DNA"/>
</dbReference>
<proteinExistence type="predicted"/>
<evidence type="ECO:0000256" key="1">
    <source>
        <dbReference type="ARBA" id="ARBA00001946"/>
    </source>
</evidence>
<evidence type="ECO:0000313" key="3">
    <source>
        <dbReference type="EMBL" id="BBL72899.1"/>
    </source>
</evidence>
<dbReference type="PANTHER" id="PTHR43222:SF2">
    <property type="entry name" value="NUDIX HYDROLASE 23, CHLOROPLASTIC"/>
    <property type="match status" value="1"/>
</dbReference>
<dbReference type="Pfam" id="PF14803">
    <property type="entry name" value="Zn_ribbon_Nudix"/>
    <property type="match status" value="1"/>
</dbReference>